<name>A0ABQ7NT62_BRACM</name>
<dbReference type="Proteomes" id="UP000823674">
    <property type="component" value="Chromosome A01"/>
</dbReference>
<evidence type="ECO:0000313" key="1">
    <source>
        <dbReference type="EMBL" id="KAG5414057.1"/>
    </source>
</evidence>
<organism evidence="1 2">
    <name type="scientific">Brassica rapa subsp. trilocularis</name>
    <dbReference type="NCBI Taxonomy" id="1813537"/>
    <lineage>
        <taxon>Eukaryota</taxon>
        <taxon>Viridiplantae</taxon>
        <taxon>Streptophyta</taxon>
        <taxon>Embryophyta</taxon>
        <taxon>Tracheophyta</taxon>
        <taxon>Spermatophyta</taxon>
        <taxon>Magnoliopsida</taxon>
        <taxon>eudicotyledons</taxon>
        <taxon>Gunneridae</taxon>
        <taxon>Pentapetalae</taxon>
        <taxon>rosids</taxon>
        <taxon>malvids</taxon>
        <taxon>Brassicales</taxon>
        <taxon>Brassicaceae</taxon>
        <taxon>Brassiceae</taxon>
        <taxon>Brassica</taxon>
    </lineage>
</organism>
<accession>A0ABQ7NT62</accession>
<protein>
    <submittedName>
        <fullName evidence="1">Uncharacterized protein</fullName>
    </submittedName>
</protein>
<sequence length="79" mass="8908">MSFCYPSSPRKLAMTVAFLHQEQLFSLLESICRISTLLLSKLVLKPVMISSKNASGRNKASDFQDSDYVSITTEPFLFE</sequence>
<comment type="caution">
    <text evidence="1">The sequence shown here is derived from an EMBL/GenBank/DDBJ whole genome shotgun (WGS) entry which is preliminary data.</text>
</comment>
<gene>
    <name evidence="1" type="primary">A01p019450.1_BraROA</name>
    <name evidence="1" type="ORF">IGI04_001624</name>
</gene>
<keyword evidence="2" id="KW-1185">Reference proteome</keyword>
<proteinExistence type="predicted"/>
<reference evidence="1 2" key="1">
    <citation type="submission" date="2021-03" db="EMBL/GenBank/DDBJ databases">
        <authorList>
            <person name="King G.J."/>
            <person name="Bancroft I."/>
            <person name="Baten A."/>
            <person name="Bloomfield J."/>
            <person name="Borpatragohain P."/>
            <person name="He Z."/>
            <person name="Irish N."/>
            <person name="Irwin J."/>
            <person name="Liu K."/>
            <person name="Mauleon R.P."/>
            <person name="Moore J."/>
            <person name="Morris R."/>
            <person name="Ostergaard L."/>
            <person name="Wang B."/>
            <person name="Wells R."/>
        </authorList>
    </citation>
    <scope>NUCLEOTIDE SEQUENCE [LARGE SCALE GENOMIC DNA]</scope>
    <source>
        <strain evidence="1">R-o-18</strain>
        <tissue evidence="1">Leaf</tissue>
    </source>
</reference>
<evidence type="ECO:0000313" key="2">
    <source>
        <dbReference type="Proteomes" id="UP000823674"/>
    </source>
</evidence>
<dbReference type="EMBL" id="JADBGQ010000001">
    <property type="protein sequence ID" value="KAG5414057.1"/>
    <property type="molecule type" value="Genomic_DNA"/>
</dbReference>